<name>A0A8S5PX48_9CAUD</name>
<sequence length="30" mass="3563">MTYKFKIPDFSGIARNKQSTTLKNRLMPIY</sequence>
<evidence type="ECO:0000313" key="1">
    <source>
        <dbReference type="EMBL" id="DAE11169.1"/>
    </source>
</evidence>
<accession>A0A8S5PX48</accession>
<dbReference type="EMBL" id="BK015527">
    <property type="protein sequence ID" value="DAE11169.1"/>
    <property type="molecule type" value="Genomic_DNA"/>
</dbReference>
<protein>
    <submittedName>
        <fullName evidence="1">Uncharacterized protein</fullName>
    </submittedName>
</protein>
<organism evidence="1">
    <name type="scientific">Myoviridae sp. ctcFb5</name>
    <dbReference type="NCBI Taxonomy" id="2825137"/>
    <lineage>
        <taxon>Viruses</taxon>
        <taxon>Duplodnaviria</taxon>
        <taxon>Heunggongvirae</taxon>
        <taxon>Uroviricota</taxon>
        <taxon>Caudoviricetes</taxon>
    </lineage>
</organism>
<reference evidence="1" key="1">
    <citation type="journal article" date="2021" name="Proc. Natl. Acad. Sci. U.S.A.">
        <title>A Catalog of Tens of Thousands of Viruses from Human Metagenomes Reveals Hidden Associations with Chronic Diseases.</title>
        <authorList>
            <person name="Tisza M.J."/>
            <person name="Buck C.B."/>
        </authorList>
    </citation>
    <scope>NUCLEOTIDE SEQUENCE</scope>
    <source>
        <strain evidence="1">CtcFb5</strain>
    </source>
</reference>
<proteinExistence type="predicted"/>